<name>A0A7J7MI85_9MAGN</name>
<evidence type="ECO:0000313" key="2">
    <source>
        <dbReference type="Proteomes" id="UP000541444"/>
    </source>
</evidence>
<proteinExistence type="predicted"/>
<evidence type="ECO:0000313" key="1">
    <source>
        <dbReference type="EMBL" id="KAF6154522.1"/>
    </source>
</evidence>
<keyword evidence="2" id="KW-1185">Reference proteome</keyword>
<protein>
    <submittedName>
        <fullName evidence="1">Uncharacterized protein</fullName>
    </submittedName>
</protein>
<reference evidence="1 2" key="1">
    <citation type="journal article" date="2020" name="IScience">
        <title>Genome Sequencing of the Endangered Kingdonia uniflora (Circaeasteraceae, Ranunculales) Reveals Potential Mechanisms of Evolutionary Specialization.</title>
        <authorList>
            <person name="Sun Y."/>
            <person name="Deng T."/>
            <person name="Zhang A."/>
            <person name="Moore M.J."/>
            <person name="Landis J.B."/>
            <person name="Lin N."/>
            <person name="Zhang H."/>
            <person name="Zhang X."/>
            <person name="Huang J."/>
            <person name="Zhang X."/>
            <person name="Sun H."/>
            <person name="Wang H."/>
        </authorList>
    </citation>
    <scope>NUCLEOTIDE SEQUENCE [LARGE SCALE GENOMIC DNA]</scope>
    <source>
        <strain evidence="1">TB1705</strain>
        <tissue evidence="1">Leaf</tissue>
    </source>
</reference>
<gene>
    <name evidence="1" type="ORF">GIB67_028414</name>
</gene>
<dbReference type="Proteomes" id="UP000541444">
    <property type="component" value="Unassembled WGS sequence"/>
</dbReference>
<sequence length="51" mass="5741">MLEIVTGKIESLGRQSYTLAISKEEREYPSYSKLLVRKAIVVISILNGSQK</sequence>
<feature type="non-terminal residue" evidence="1">
    <location>
        <position position="1"/>
    </location>
</feature>
<organism evidence="1 2">
    <name type="scientific">Kingdonia uniflora</name>
    <dbReference type="NCBI Taxonomy" id="39325"/>
    <lineage>
        <taxon>Eukaryota</taxon>
        <taxon>Viridiplantae</taxon>
        <taxon>Streptophyta</taxon>
        <taxon>Embryophyta</taxon>
        <taxon>Tracheophyta</taxon>
        <taxon>Spermatophyta</taxon>
        <taxon>Magnoliopsida</taxon>
        <taxon>Ranunculales</taxon>
        <taxon>Circaeasteraceae</taxon>
        <taxon>Kingdonia</taxon>
    </lineage>
</organism>
<dbReference type="EMBL" id="JACGCM010001497">
    <property type="protein sequence ID" value="KAF6154522.1"/>
    <property type="molecule type" value="Genomic_DNA"/>
</dbReference>
<accession>A0A7J7MI85</accession>
<comment type="caution">
    <text evidence="1">The sequence shown here is derived from an EMBL/GenBank/DDBJ whole genome shotgun (WGS) entry which is preliminary data.</text>
</comment>
<dbReference type="AlphaFoldDB" id="A0A7J7MI85"/>